<reference evidence="7" key="1">
    <citation type="journal article" date="2019" name="Int. J. Syst. Evol. Microbiol.">
        <title>The Global Catalogue of Microorganisms (GCM) 10K type strain sequencing project: providing services to taxonomists for standard genome sequencing and annotation.</title>
        <authorList>
            <consortium name="The Broad Institute Genomics Platform"/>
            <consortium name="The Broad Institute Genome Sequencing Center for Infectious Disease"/>
            <person name="Wu L."/>
            <person name="Ma J."/>
        </authorList>
    </citation>
    <scope>NUCLEOTIDE SEQUENCE [LARGE SCALE GENOMIC DNA]</scope>
    <source>
        <strain evidence="7">JCM 17983</strain>
    </source>
</reference>
<dbReference type="PANTHER" id="PTHR42659:SF2">
    <property type="entry name" value="XANTHINE DEHYDROGENASE SUBUNIT C-RELATED"/>
    <property type="match status" value="1"/>
</dbReference>
<keyword evidence="1" id="KW-0285">Flavoprotein</keyword>
<comment type="caution">
    <text evidence="6">The sequence shown here is derived from an EMBL/GenBank/DDBJ whole genome shotgun (WGS) entry which is preliminary data.</text>
</comment>
<dbReference type="InterPro" id="IPR036318">
    <property type="entry name" value="FAD-bd_PCMH-like_sf"/>
</dbReference>
<sequence length="356" mass="37564">MCSWVNVTHTSLVQPPRGGQRPVERSLNSDCPNMRDVDDSDLAHTRRGEADHHTGPAPSPTTEGKPMQVPAQFAYAKAGSVDEAIALLRRHGPDALVVAGGHSLIPMMKLRLAEPTALIDINGLSELTGVAVQGDEVRLGAMVRHGEVLDSPVVREHFPILADAERLIADPIVRNRGTVGGSLCQADPSEDLSAAFSALRASVVIRSADGERVVPVREFHHGPYETAVAHGELLLEVRVPIRAATGSAYQKIERRAGDWAVASAGAVVTLDGDTVVDVGIGLTAVGAPHFVAPEAEDALRGGPATDDAFAAAARVAAEHCSPSADQRGPVDYKRHLVGELVTRTLQRATARARGEA</sequence>
<name>A0ABP9DVK9_9PSEU</name>
<feature type="domain" description="FAD-binding PCMH-type" evidence="5">
    <location>
        <begin position="68"/>
        <end position="244"/>
    </location>
</feature>
<evidence type="ECO:0000313" key="7">
    <source>
        <dbReference type="Proteomes" id="UP001500457"/>
    </source>
</evidence>
<dbReference type="SUPFAM" id="SSF55447">
    <property type="entry name" value="CO dehydrogenase flavoprotein C-terminal domain-like"/>
    <property type="match status" value="1"/>
</dbReference>
<dbReference type="InterPro" id="IPR002346">
    <property type="entry name" value="Mopterin_DH_FAD-bd"/>
</dbReference>
<keyword evidence="2" id="KW-0274">FAD</keyword>
<protein>
    <submittedName>
        <fullName evidence="6">Xanthine dehydrogenase family protein subunit M</fullName>
    </submittedName>
</protein>
<feature type="compositionally biased region" description="Basic and acidic residues" evidence="4">
    <location>
        <begin position="33"/>
        <end position="54"/>
    </location>
</feature>
<dbReference type="Pfam" id="PF00941">
    <property type="entry name" value="FAD_binding_5"/>
    <property type="match status" value="1"/>
</dbReference>
<keyword evidence="3" id="KW-0560">Oxidoreductase</keyword>
<dbReference type="EMBL" id="BAABHQ010000001">
    <property type="protein sequence ID" value="GAA4860296.1"/>
    <property type="molecule type" value="Genomic_DNA"/>
</dbReference>
<dbReference type="InterPro" id="IPR036683">
    <property type="entry name" value="CO_DH_flav_C_dom_sf"/>
</dbReference>
<evidence type="ECO:0000259" key="5">
    <source>
        <dbReference type="PROSITE" id="PS51387"/>
    </source>
</evidence>
<dbReference type="Gene3D" id="3.30.465.10">
    <property type="match status" value="1"/>
</dbReference>
<dbReference type="SUPFAM" id="SSF56176">
    <property type="entry name" value="FAD-binding/transporter-associated domain-like"/>
    <property type="match status" value="1"/>
</dbReference>
<keyword evidence="7" id="KW-1185">Reference proteome</keyword>
<dbReference type="Proteomes" id="UP001500457">
    <property type="component" value="Unassembled WGS sequence"/>
</dbReference>
<dbReference type="InterPro" id="IPR016167">
    <property type="entry name" value="FAD-bd_PCMH_sub1"/>
</dbReference>
<dbReference type="Gene3D" id="3.30.43.10">
    <property type="entry name" value="Uridine Diphospho-n-acetylenolpyruvylglucosamine Reductase, domain 2"/>
    <property type="match status" value="1"/>
</dbReference>
<accession>A0ABP9DVK9</accession>
<dbReference type="Pfam" id="PF03450">
    <property type="entry name" value="CO_deh_flav_C"/>
    <property type="match status" value="1"/>
</dbReference>
<dbReference type="SMART" id="SM01092">
    <property type="entry name" value="CO_deh_flav_C"/>
    <property type="match status" value="1"/>
</dbReference>
<feature type="compositionally biased region" description="Polar residues" evidence="4">
    <location>
        <begin position="1"/>
        <end position="13"/>
    </location>
</feature>
<feature type="region of interest" description="Disordered" evidence="4">
    <location>
        <begin position="1"/>
        <end position="66"/>
    </location>
</feature>
<organism evidence="6 7">
    <name type="scientific">Actinomycetospora straminea</name>
    <dbReference type="NCBI Taxonomy" id="663607"/>
    <lineage>
        <taxon>Bacteria</taxon>
        <taxon>Bacillati</taxon>
        <taxon>Actinomycetota</taxon>
        <taxon>Actinomycetes</taxon>
        <taxon>Pseudonocardiales</taxon>
        <taxon>Pseudonocardiaceae</taxon>
        <taxon>Actinomycetospora</taxon>
    </lineage>
</organism>
<dbReference type="Gene3D" id="3.30.390.50">
    <property type="entry name" value="CO dehydrogenase flavoprotein, C-terminal domain"/>
    <property type="match status" value="1"/>
</dbReference>
<dbReference type="InterPro" id="IPR051312">
    <property type="entry name" value="Diverse_Substr_Oxidored"/>
</dbReference>
<evidence type="ECO:0000256" key="3">
    <source>
        <dbReference type="ARBA" id="ARBA00023002"/>
    </source>
</evidence>
<dbReference type="InterPro" id="IPR016169">
    <property type="entry name" value="FAD-bd_PCMH_sub2"/>
</dbReference>
<dbReference type="PANTHER" id="PTHR42659">
    <property type="entry name" value="XANTHINE DEHYDROGENASE SUBUNIT C-RELATED"/>
    <property type="match status" value="1"/>
</dbReference>
<proteinExistence type="predicted"/>
<evidence type="ECO:0000256" key="4">
    <source>
        <dbReference type="SAM" id="MobiDB-lite"/>
    </source>
</evidence>
<gene>
    <name evidence="6" type="ORF">GCM10023203_04400</name>
</gene>
<evidence type="ECO:0000256" key="2">
    <source>
        <dbReference type="ARBA" id="ARBA00022827"/>
    </source>
</evidence>
<evidence type="ECO:0000256" key="1">
    <source>
        <dbReference type="ARBA" id="ARBA00022630"/>
    </source>
</evidence>
<dbReference type="InterPro" id="IPR016166">
    <property type="entry name" value="FAD-bd_PCMH"/>
</dbReference>
<dbReference type="PROSITE" id="PS51387">
    <property type="entry name" value="FAD_PCMH"/>
    <property type="match status" value="1"/>
</dbReference>
<dbReference type="InterPro" id="IPR005107">
    <property type="entry name" value="CO_DH_flav_C"/>
</dbReference>
<evidence type="ECO:0000313" key="6">
    <source>
        <dbReference type="EMBL" id="GAA4860296.1"/>
    </source>
</evidence>